<feature type="domain" description="Glycosyltransferase RgtA/B/C/D-like" evidence="9">
    <location>
        <begin position="100"/>
        <end position="257"/>
    </location>
</feature>
<feature type="transmembrane region" description="Helical" evidence="8">
    <location>
        <begin position="118"/>
        <end position="139"/>
    </location>
</feature>
<comment type="subcellular location">
    <subcellularLocation>
        <location evidence="1">Cell membrane</location>
        <topology evidence="1">Multi-pass membrane protein</topology>
    </subcellularLocation>
</comment>
<keyword evidence="5 8" id="KW-0812">Transmembrane</keyword>
<evidence type="ECO:0000256" key="6">
    <source>
        <dbReference type="ARBA" id="ARBA00022989"/>
    </source>
</evidence>
<dbReference type="PANTHER" id="PTHR33908:SF11">
    <property type="entry name" value="MEMBRANE PROTEIN"/>
    <property type="match status" value="1"/>
</dbReference>
<dbReference type="Pfam" id="PF13231">
    <property type="entry name" value="PMT_2"/>
    <property type="match status" value="1"/>
</dbReference>
<dbReference type="GO" id="GO:0009103">
    <property type="term" value="P:lipopolysaccharide biosynthetic process"/>
    <property type="evidence" value="ECO:0007669"/>
    <property type="project" value="UniProtKB-ARBA"/>
</dbReference>
<feature type="transmembrane region" description="Helical" evidence="8">
    <location>
        <begin position="173"/>
        <end position="190"/>
    </location>
</feature>
<dbReference type="InterPro" id="IPR050297">
    <property type="entry name" value="LipidA_mod_glycosyltrf_83"/>
</dbReference>
<evidence type="ECO:0000256" key="3">
    <source>
        <dbReference type="ARBA" id="ARBA00022676"/>
    </source>
</evidence>
<evidence type="ECO:0000256" key="7">
    <source>
        <dbReference type="ARBA" id="ARBA00023136"/>
    </source>
</evidence>
<dbReference type="InterPro" id="IPR038731">
    <property type="entry name" value="RgtA/B/C-like"/>
</dbReference>
<evidence type="ECO:0000256" key="1">
    <source>
        <dbReference type="ARBA" id="ARBA00004651"/>
    </source>
</evidence>
<proteinExistence type="predicted"/>
<evidence type="ECO:0000256" key="5">
    <source>
        <dbReference type="ARBA" id="ARBA00022692"/>
    </source>
</evidence>
<feature type="transmembrane region" description="Helical" evidence="8">
    <location>
        <begin position="246"/>
        <end position="265"/>
    </location>
</feature>
<feature type="transmembrane region" description="Helical" evidence="8">
    <location>
        <begin position="433"/>
        <end position="450"/>
    </location>
</feature>
<feature type="transmembrane region" description="Helical" evidence="8">
    <location>
        <begin position="217"/>
        <end position="234"/>
    </location>
</feature>
<keyword evidence="6 8" id="KW-1133">Transmembrane helix</keyword>
<comment type="caution">
    <text evidence="10">The sequence shown here is derived from an EMBL/GenBank/DDBJ whole genome shotgun (WGS) entry which is preliminary data.</text>
</comment>
<keyword evidence="7 8" id="KW-0472">Membrane</keyword>
<feature type="transmembrane region" description="Helical" evidence="8">
    <location>
        <begin position="376"/>
        <end position="395"/>
    </location>
</feature>
<dbReference type="Proteomes" id="UP000250918">
    <property type="component" value="Unassembled WGS sequence"/>
</dbReference>
<keyword evidence="4" id="KW-0808">Transferase</keyword>
<keyword evidence="2" id="KW-1003">Cell membrane</keyword>
<dbReference type="GO" id="GO:0016763">
    <property type="term" value="F:pentosyltransferase activity"/>
    <property type="evidence" value="ECO:0007669"/>
    <property type="project" value="TreeGrafter"/>
</dbReference>
<sequence>MPVLKSPNLFFAPRFITFDSELSPTQIIYRTPRRDLRVSLLVIGLLALAVRLLYLRTALDYLGLEQLWNFARDTNTYWAVGQHFLGGSYLGDYCLFRVGPGYGLMLAGLQVLFGPSPMAAILLNILLGSLAPVLVFLLARELFESKPVAWIAGLISALSHTAIALSCQILTDQPFFTFHVAALLCFVLGLKGRSTGWFVVAGCLAGVATLIRPSGQLWPMLFLAMAVLVPWLTLSEGRSPMIRKALLTGAIMLVVVLGWSARNYAAYGEFTFGSNGVYTLQGCPVAQVMSDHYGRSVGEYRKEFGPDYGINPGQFMPSYRAAKARVAEMVGSHPIWLIRVALANMESNIEAMDPYTYGQIPALRQPMEILDRQMRLWGGATLAILLLVALAVLIVRRHHPAWVVLGFTYLYFTLMCGFSIWQGSRLHYPAEMAWSILIAWLSVQIYNTLFRRSRLRSAI</sequence>
<feature type="transmembrane region" description="Helical" evidence="8">
    <location>
        <begin position="148"/>
        <end position="167"/>
    </location>
</feature>
<evidence type="ECO:0000313" key="10">
    <source>
        <dbReference type="EMBL" id="PWB74594.1"/>
    </source>
</evidence>
<protein>
    <recommendedName>
        <fullName evidence="9">Glycosyltransferase RgtA/B/C/D-like domain-containing protein</fullName>
    </recommendedName>
</protein>
<name>A0A855X2V0_9BACT</name>
<feature type="transmembrane region" description="Helical" evidence="8">
    <location>
        <begin position="402"/>
        <end position="421"/>
    </location>
</feature>
<dbReference type="GO" id="GO:0005886">
    <property type="term" value="C:plasma membrane"/>
    <property type="evidence" value="ECO:0007669"/>
    <property type="project" value="UniProtKB-SubCell"/>
</dbReference>
<gene>
    <name evidence="10" type="ORF">C3F09_03770</name>
</gene>
<organism evidence="10 11">
    <name type="scientific">candidate division GN15 bacterium</name>
    <dbReference type="NCBI Taxonomy" id="2072418"/>
    <lineage>
        <taxon>Bacteria</taxon>
        <taxon>candidate division GN15</taxon>
    </lineage>
</organism>
<reference evidence="10 11" key="1">
    <citation type="journal article" date="2018" name="ISME J.">
        <title>A methanotrophic archaeon couples anaerobic oxidation of methane to Fe(III) reduction.</title>
        <authorList>
            <person name="Cai C."/>
            <person name="Leu A.O."/>
            <person name="Xie G.J."/>
            <person name="Guo J."/>
            <person name="Feng Y."/>
            <person name="Zhao J.X."/>
            <person name="Tyson G.W."/>
            <person name="Yuan Z."/>
            <person name="Hu S."/>
        </authorList>
    </citation>
    <scope>NUCLEOTIDE SEQUENCE [LARGE SCALE GENOMIC DNA]</scope>
    <source>
        <strain evidence="10">FeB_12</strain>
    </source>
</reference>
<evidence type="ECO:0000313" key="11">
    <source>
        <dbReference type="Proteomes" id="UP000250918"/>
    </source>
</evidence>
<keyword evidence="3" id="KW-0328">Glycosyltransferase</keyword>
<dbReference type="EMBL" id="PQAP01000027">
    <property type="protein sequence ID" value="PWB74594.1"/>
    <property type="molecule type" value="Genomic_DNA"/>
</dbReference>
<evidence type="ECO:0000256" key="4">
    <source>
        <dbReference type="ARBA" id="ARBA00022679"/>
    </source>
</evidence>
<feature type="transmembrane region" description="Helical" evidence="8">
    <location>
        <begin position="36"/>
        <end position="54"/>
    </location>
</feature>
<accession>A0A855X2V0</accession>
<evidence type="ECO:0000256" key="8">
    <source>
        <dbReference type="SAM" id="Phobius"/>
    </source>
</evidence>
<dbReference type="AlphaFoldDB" id="A0A855X2V0"/>
<dbReference type="PANTHER" id="PTHR33908">
    <property type="entry name" value="MANNOSYLTRANSFERASE YKCB-RELATED"/>
    <property type="match status" value="1"/>
</dbReference>
<evidence type="ECO:0000259" key="9">
    <source>
        <dbReference type="Pfam" id="PF13231"/>
    </source>
</evidence>
<evidence type="ECO:0000256" key="2">
    <source>
        <dbReference type="ARBA" id="ARBA00022475"/>
    </source>
</evidence>